<name>A0A0B7C128_9EUPU</name>
<feature type="compositionally biased region" description="Polar residues" evidence="1">
    <location>
        <begin position="101"/>
        <end position="123"/>
    </location>
</feature>
<feature type="non-terminal residue" evidence="2">
    <location>
        <position position="144"/>
    </location>
</feature>
<accession>A0A0B7C128</accession>
<dbReference type="AlphaFoldDB" id="A0A0B7C128"/>
<dbReference type="EMBL" id="HACG01052298">
    <property type="protein sequence ID" value="CEK99169.1"/>
    <property type="molecule type" value="Transcribed_RNA"/>
</dbReference>
<sequence length="144" mass="15218">SSSSDSSFISDTNLKSSVSGFCSQLHAINSDVGGIADRVQYFSSSLKGDDWQNRMYQGGLSLPPSATGYGQESMPNGYLHSGTSPVYVPPTRTMLPAQYMGTPSQNMGTPTTSPLWNSPNDGTAYTPANTLHSYTFNSATSPGS</sequence>
<protein>
    <submittedName>
        <fullName evidence="2">Uncharacterized protein</fullName>
    </submittedName>
</protein>
<feature type="region of interest" description="Disordered" evidence="1">
    <location>
        <begin position="62"/>
        <end position="123"/>
    </location>
</feature>
<proteinExistence type="predicted"/>
<organism evidence="2">
    <name type="scientific">Arion vulgaris</name>
    <dbReference type="NCBI Taxonomy" id="1028688"/>
    <lineage>
        <taxon>Eukaryota</taxon>
        <taxon>Metazoa</taxon>
        <taxon>Spiralia</taxon>
        <taxon>Lophotrochozoa</taxon>
        <taxon>Mollusca</taxon>
        <taxon>Gastropoda</taxon>
        <taxon>Heterobranchia</taxon>
        <taxon>Euthyneura</taxon>
        <taxon>Panpulmonata</taxon>
        <taxon>Eupulmonata</taxon>
        <taxon>Stylommatophora</taxon>
        <taxon>Helicina</taxon>
        <taxon>Arionoidea</taxon>
        <taxon>Arionidae</taxon>
        <taxon>Arion</taxon>
    </lineage>
</organism>
<feature type="non-terminal residue" evidence="2">
    <location>
        <position position="1"/>
    </location>
</feature>
<gene>
    <name evidence="2" type="primary">ORF220589</name>
</gene>
<evidence type="ECO:0000256" key="1">
    <source>
        <dbReference type="SAM" id="MobiDB-lite"/>
    </source>
</evidence>
<evidence type="ECO:0000313" key="2">
    <source>
        <dbReference type="EMBL" id="CEK99169.1"/>
    </source>
</evidence>
<reference evidence="2" key="1">
    <citation type="submission" date="2014-12" db="EMBL/GenBank/DDBJ databases">
        <title>Insight into the proteome of Arion vulgaris.</title>
        <authorList>
            <person name="Aradska J."/>
            <person name="Bulat T."/>
            <person name="Smidak R."/>
            <person name="Sarate P."/>
            <person name="Gangsoo J."/>
            <person name="Sialana F."/>
            <person name="Bilban M."/>
            <person name="Lubec G."/>
        </authorList>
    </citation>
    <scope>NUCLEOTIDE SEQUENCE</scope>
    <source>
        <tissue evidence="2">Skin</tissue>
    </source>
</reference>